<dbReference type="NCBIfam" id="NF047558">
    <property type="entry name" value="TPR_END_plus"/>
    <property type="match status" value="1"/>
</dbReference>
<dbReference type="RefSeq" id="WP_162310576.1">
    <property type="nucleotide sequence ID" value="NZ_MWIP01000004.1"/>
</dbReference>
<gene>
    <name evidence="1" type="ORF">B1992_06100</name>
</gene>
<protein>
    <submittedName>
        <fullName evidence="1">Uncharacterized protein</fullName>
    </submittedName>
</protein>
<dbReference type="Proteomes" id="UP000462066">
    <property type="component" value="Unassembled WGS sequence"/>
</dbReference>
<reference evidence="1 2" key="1">
    <citation type="submission" date="2017-10" db="EMBL/GenBank/DDBJ databases">
        <title>Whole genome sequencing of Pseudoxanthomonas broegbernensis DSM 12573(T).</title>
        <authorList>
            <person name="Kumar S."/>
            <person name="Bansal K."/>
            <person name="Kaur A."/>
            <person name="Patil P."/>
            <person name="Sharma S."/>
            <person name="Patil P.B."/>
        </authorList>
    </citation>
    <scope>NUCLEOTIDE SEQUENCE [LARGE SCALE GENOMIC DNA]</scope>
    <source>
        <strain evidence="1 2">DSM 12573</strain>
    </source>
</reference>
<dbReference type="EMBL" id="MWIP01000004">
    <property type="protein sequence ID" value="KAF1686950.1"/>
    <property type="molecule type" value="Genomic_DNA"/>
</dbReference>
<organism evidence="1 2">
    <name type="scientific">Pseudoxanthomonas broegbernensis</name>
    <dbReference type="NCBI Taxonomy" id="83619"/>
    <lineage>
        <taxon>Bacteria</taxon>
        <taxon>Pseudomonadati</taxon>
        <taxon>Pseudomonadota</taxon>
        <taxon>Gammaproteobacteria</taxon>
        <taxon>Lysobacterales</taxon>
        <taxon>Lysobacteraceae</taxon>
        <taxon>Pseudoxanthomonas</taxon>
    </lineage>
</organism>
<evidence type="ECO:0000313" key="1">
    <source>
        <dbReference type="EMBL" id="KAF1686950.1"/>
    </source>
</evidence>
<evidence type="ECO:0000313" key="2">
    <source>
        <dbReference type="Proteomes" id="UP000462066"/>
    </source>
</evidence>
<accession>A0A7V8GND7</accession>
<proteinExistence type="predicted"/>
<comment type="caution">
    <text evidence="1">The sequence shown here is derived from an EMBL/GenBank/DDBJ whole genome shotgun (WGS) entry which is preliminary data.</text>
</comment>
<dbReference type="InterPro" id="IPR046732">
    <property type="entry name" value="DUF6624"/>
</dbReference>
<name>A0A7V8GND7_9GAMM</name>
<sequence length="283" mass="31291">MAWPALAAAQTSPRSASGAYDAKDWKTCARLYGEQAERTPPVRGAAYDAACCLALAGDVEGAFARLQRTPSEQLPEALADDPDLAALHGDPRWQALLVRYRADNEASATNLDTALLEELTRRVDRDQEVRNRSFQGPQGELAIQEAMAVDRDNTAWLKRYLEEHGWPPHAKVGRKGSQGFWLLAQHADADPRFQEQVLEMLGDAVARGEASGVHLAYLSDRVRLAQGRPQRYGTQFERVDGTLRPRPIEDADTVDARRAALGMETLDEYAARMEDAYAADSQD</sequence>
<dbReference type="AlphaFoldDB" id="A0A7V8GND7"/>
<dbReference type="Pfam" id="PF20329">
    <property type="entry name" value="DUF6624"/>
    <property type="match status" value="1"/>
</dbReference>
<keyword evidence="2" id="KW-1185">Reference proteome</keyword>